<comment type="caution">
    <text evidence="2">The sequence shown here is derived from an EMBL/GenBank/DDBJ whole genome shotgun (WGS) entry which is preliminary data.</text>
</comment>
<dbReference type="PANTHER" id="PTHR37767">
    <property type="entry name" value="HYDROXYPROLINE-RICH GLYCOPROTEIN FAMILY PROTEIN"/>
    <property type="match status" value="1"/>
</dbReference>
<accession>A0ABD2ZPV6</accession>
<feature type="compositionally biased region" description="Low complexity" evidence="1">
    <location>
        <begin position="184"/>
        <end position="201"/>
    </location>
</feature>
<sequence length="325" mass="36211">MDTEDRLETRMEKKEPSDATTRKRIKQAISVPFIWEDLPGTPKKDWKPTAPVKKLVVVAPPPLPVKFTASVPFEWEEKPGKPRPSFSQQPSSASPISPNINSFPLPPRHSLGGENSWTGMNDQDGDEIEMLESYPESCEFETDDSFSSAPSLFANGLVPRIAISNAFPVQQNSLKGPNSGQLQSPASPASETGSSTSSYETGHTSLAGASFLEWLFPLLTPQSNFLEKVGCSEKGVSYTQTKMQKDDIECERNYSAAIRKPYTLGELIMMSRGRSYQRKALHMRTQNLSTDFMKRNALGCCIIGSSNFIGRFHRRWTRQLQLKLA</sequence>
<evidence type="ECO:0000256" key="1">
    <source>
        <dbReference type="SAM" id="MobiDB-lite"/>
    </source>
</evidence>
<dbReference type="EMBL" id="JBJUIK010000008">
    <property type="protein sequence ID" value="KAL3521461.1"/>
    <property type="molecule type" value="Genomic_DNA"/>
</dbReference>
<feature type="compositionally biased region" description="Basic and acidic residues" evidence="1">
    <location>
        <begin position="1"/>
        <end position="21"/>
    </location>
</feature>
<evidence type="ECO:0000313" key="3">
    <source>
        <dbReference type="Proteomes" id="UP001630127"/>
    </source>
</evidence>
<keyword evidence="3" id="KW-1185">Reference proteome</keyword>
<reference evidence="2 3" key="1">
    <citation type="submission" date="2024-11" db="EMBL/GenBank/DDBJ databases">
        <title>A near-complete genome assembly of Cinchona calisaya.</title>
        <authorList>
            <person name="Lian D.C."/>
            <person name="Zhao X.W."/>
            <person name="Wei L."/>
        </authorList>
    </citation>
    <scope>NUCLEOTIDE SEQUENCE [LARGE SCALE GENOMIC DNA]</scope>
    <source>
        <tissue evidence="2">Nenye</tissue>
    </source>
</reference>
<evidence type="ECO:0000313" key="2">
    <source>
        <dbReference type="EMBL" id="KAL3521461.1"/>
    </source>
</evidence>
<gene>
    <name evidence="2" type="ORF">ACH5RR_019610</name>
</gene>
<dbReference type="AlphaFoldDB" id="A0ABD2ZPV6"/>
<feature type="region of interest" description="Disordered" evidence="1">
    <location>
        <begin position="76"/>
        <end position="124"/>
    </location>
</feature>
<dbReference type="Proteomes" id="UP001630127">
    <property type="component" value="Unassembled WGS sequence"/>
</dbReference>
<evidence type="ECO:0008006" key="4">
    <source>
        <dbReference type="Google" id="ProtNLM"/>
    </source>
</evidence>
<feature type="region of interest" description="Disordered" evidence="1">
    <location>
        <begin position="1"/>
        <end position="23"/>
    </location>
</feature>
<feature type="region of interest" description="Disordered" evidence="1">
    <location>
        <begin position="172"/>
        <end position="201"/>
    </location>
</feature>
<feature type="compositionally biased region" description="Low complexity" evidence="1">
    <location>
        <begin position="84"/>
        <end position="103"/>
    </location>
</feature>
<name>A0ABD2ZPV6_9GENT</name>
<protein>
    <recommendedName>
        <fullName evidence="4">Hydroxyproline-rich glycoprotein family protein</fullName>
    </recommendedName>
</protein>
<organism evidence="2 3">
    <name type="scientific">Cinchona calisaya</name>
    <dbReference type="NCBI Taxonomy" id="153742"/>
    <lineage>
        <taxon>Eukaryota</taxon>
        <taxon>Viridiplantae</taxon>
        <taxon>Streptophyta</taxon>
        <taxon>Embryophyta</taxon>
        <taxon>Tracheophyta</taxon>
        <taxon>Spermatophyta</taxon>
        <taxon>Magnoliopsida</taxon>
        <taxon>eudicotyledons</taxon>
        <taxon>Gunneridae</taxon>
        <taxon>Pentapetalae</taxon>
        <taxon>asterids</taxon>
        <taxon>lamiids</taxon>
        <taxon>Gentianales</taxon>
        <taxon>Rubiaceae</taxon>
        <taxon>Cinchonoideae</taxon>
        <taxon>Cinchoneae</taxon>
        <taxon>Cinchona</taxon>
    </lineage>
</organism>
<dbReference type="PANTHER" id="PTHR37767:SF1">
    <property type="entry name" value="HYDROXYPROLINE-RICH GLYCOPROTEIN FAMILY PROTEIN"/>
    <property type="match status" value="1"/>
</dbReference>
<proteinExistence type="predicted"/>
<feature type="compositionally biased region" description="Polar residues" evidence="1">
    <location>
        <begin position="172"/>
        <end position="183"/>
    </location>
</feature>